<dbReference type="OrthoDB" id="3264596at2759"/>
<proteinExistence type="predicted"/>
<dbReference type="AlphaFoldDB" id="A0A166QFD3"/>
<dbReference type="SUPFAM" id="SSF103025">
    <property type="entry name" value="Folate-binding domain"/>
    <property type="match status" value="1"/>
</dbReference>
<dbReference type="PANTHER" id="PTHR43757:SF2">
    <property type="entry name" value="AMINOMETHYLTRANSFERASE, MITOCHONDRIAL"/>
    <property type="match status" value="1"/>
</dbReference>
<dbReference type="Proteomes" id="UP000076532">
    <property type="component" value="Unassembled WGS sequence"/>
</dbReference>
<gene>
    <name evidence="1" type="ORF">FIBSPDRAFT_948751</name>
</gene>
<name>A0A166QFD3_9AGAM</name>
<dbReference type="PANTHER" id="PTHR43757">
    <property type="entry name" value="AMINOMETHYLTRANSFERASE"/>
    <property type="match status" value="1"/>
</dbReference>
<dbReference type="STRING" id="436010.A0A166QFD3"/>
<dbReference type="InterPro" id="IPR028896">
    <property type="entry name" value="GcvT/YgfZ/DmdA"/>
</dbReference>
<evidence type="ECO:0000313" key="2">
    <source>
        <dbReference type="Proteomes" id="UP000076532"/>
    </source>
</evidence>
<accession>A0A166QFD3</accession>
<dbReference type="Gene3D" id="4.10.1250.10">
    <property type="entry name" value="Aminomethyltransferase fragment"/>
    <property type="match status" value="1"/>
</dbReference>
<organism evidence="1 2">
    <name type="scientific">Athelia psychrophila</name>
    <dbReference type="NCBI Taxonomy" id="1759441"/>
    <lineage>
        <taxon>Eukaryota</taxon>
        <taxon>Fungi</taxon>
        <taxon>Dikarya</taxon>
        <taxon>Basidiomycota</taxon>
        <taxon>Agaricomycotina</taxon>
        <taxon>Agaricomycetes</taxon>
        <taxon>Agaricomycetidae</taxon>
        <taxon>Atheliales</taxon>
        <taxon>Atheliaceae</taxon>
        <taxon>Athelia</taxon>
    </lineage>
</organism>
<sequence length="70" mass="7711">MPIPLTGLGTQDSLRLHVDMCLYSNDLDEDTTPVEAVLSWVIGKDRREAGERGNFIGTEAVMKHLMDGPP</sequence>
<dbReference type="GO" id="GO:0005739">
    <property type="term" value="C:mitochondrion"/>
    <property type="evidence" value="ECO:0007669"/>
    <property type="project" value="TreeGrafter"/>
</dbReference>
<reference evidence="1 2" key="1">
    <citation type="journal article" date="2016" name="Mol. Biol. Evol.">
        <title>Comparative Genomics of Early-Diverging Mushroom-Forming Fungi Provides Insights into the Origins of Lignocellulose Decay Capabilities.</title>
        <authorList>
            <person name="Nagy L.G."/>
            <person name="Riley R."/>
            <person name="Tritt A."/>
            <person name="Adam C."/>
            <person name="Daum C."/>
            <person name="Floudas D."/>
            <person name="Sun H."/>
            <person name="Yadav J.S."/>
            <person name="Pangilinan J."/>
            <person name="Larsson K.H."/>
            <person name="Matsuura K."/>
            <person name="Barry K."/>
            <person name="Labutti K."/>
            <person name="Kuo R."/>
            <person name="Ohm R.A."/>
            <person name="Bhattacharya S.S."/>
            <person name="Shirouzu T."/>
            <person name="Yoshinaga Y."/>
            <person name="Martin F.M."/>
            <person name="Grigoriev I.V."/>
            <person name="Hibbett D.S."/>
        </authorList>
    </citation>
    <scope>NUCLEOTIDE SEQUENCE [LARGE SCALE GENOMIC DNA]</scope>
    <source>
        <strain evidence="1 2">CBS 109695</strain>
    </source>
</reference>
<protein>
    <submittedName>
        <fullName evidence="1">Uncharacterized protein</fullName>
    </submittedName>
</protein>
<evidence type="ECO:0000313" key="1">
    <source>
        <dbReference type="EMBL" id="KZP27091.1"/>
    </source>
</evidence>
<dbReference type="EMBL" id="KV417510">
    <property type="protein sequence ID" value="KZP27091.1"/>
    <property type="molecule type" value="Genomic_DNA"/>
</dbReference>
<keyword evidence="2" id="KW-1185">Reference proteome</keyword>